<dbReference type="InterPro" id="IPR035965">
    <property type="entry name" value="PAS-like_dom_sf"/>
</dbReference>
<dbReference type="SUPFAM" id="SSF55874">
    <property type="entry name" value="ATPase domain of HSP90 chaperone/DNA topoisomerase II/histidine kinase"/>
    <property type="match status" value="1"/>
</dbReference>
<proteinExistence type="predicted"/>
<keyword evidence="15" id="KW-1185">Reference proteome</keyword>
<dbReference type="RefSeq" id="WP_139167785.1">
    <property type="nucleotide sequence ID" value="NZ_FMXQ01000003.1"/>
</dbReference>
<dbReference type="InterPro" id="IPR029016">
    <property type="entry name" value="GAF-like_dom_sf"/>
</dbReference>
<dbReference type="Gene3D" id="3.30.450.40">
    <property type="match status" value="1"/>
</dbReference>
<evidence type="ECO:0000256" key="6">
    <source>
        <dbReference type="ARBA" id="ARBA00022643"/>
    </source>
</evidence>
<dbReference type="OrthoDB" id="9813940at2"/>
<dbReference type="EMBL" id="FMXQ01000003">
    <property type="protein sequence ID" value="SDB23026.1"/>
    <property type="molecule type" value="Genomic_DNA"/>
</dbReference>
<keyword evidence="12" id="KW-0843">Virulence</keyword>
<keyword evidence="10 14" id="KW-0418">Kinase</keyword>
<dbReference type="InterPro" id="IPR013656">
    <property type="entry name" value="PAS_4"/>
</dbReference>
<keyword evidence="4" id="KW-0597">Phosphoprotein</keyword>
<dbReference type="CDD" id="cd00130">
    <property type="entry name" value="PAS"/>
    <property type="match status" value="1"/>
</dbReference>
<dbReference type="InterPro" id="IPR000014">
    <property type="entry name" value="PAS"/>
</dbReference>
<dbReference type="SMART" id="SM00911">
    <property type="entry name" value="HWE_HK"/>
    <property type="match status" value="1"/>
</dbReference>
<dbReference type="Proteomes" id="UP000199071">
    <property type="component" value="Unassembled WGS sequence"/>
</dbReference>
<keyword evidence="8" id="KW-0677">Repeat</keyword>
<keyword evidence="7" id="KW-0808">Transferase</keyword>
<evidence type="ECO:0000256" key="1">
    <source>
        <dbReference type="ARBA" id="ARBA00000085"/>
    </source>
</evidence>
<dbReference type="Pfam" id="PF01590">
    <property type="entry name" value="GAF"/>
    <property type="match status" value="1"/>
</dbReference>
<evidence type="ECO:0000256" key="7">
    <source>
        <dbReference type="ARBA" id="ARBA00022679"/>
    </source>
</evidence>
<dbReference type="Gene3D" id="3.30.450.20">
    <property type="entry name" value="PAS domain"/>
    <property type="match status" value="1"/>
</dbReference>
<dbReference type="PANTHER" id="PTHR41523:SF8">
    <property type="entry name" value="ETHYLENE RESPONSE SENSOR PROTEIN"/>
    <property type="match status" value="1"/>
</dbReference>
<dbReference type="SUPFAM" id="SSF55785">
    <property type="entry name" value="PYP-like sensor domain (PAS domain)"/>
    <property type="match status" value="1"/>
</dbReference>
<evidence type="ECO:0000256" key="8">
    <source>
        <dbReference type="ARBA" id="ARBA00022737"/>
    </source>
</evidence>
<dbReference type="InterPro" id="IPR003018">
    <property type="entry name" value="GAF"/>
</dbReference>
<comment type="catalytic activity">
    <reaction evidence="1">
        <text>ATP + protein L-histidine = ADP + protein N-phospho-L-histidine.</text>
        <dbReference type="EC" id="2.7.13.3"/>
    </reaction>
</comment>
<keyword evidence="9" id="KW-0547">Nucleotide-binding</keyword>
<dbReference type="GO" id="GO:0005524">
    <property type="term" value="F:ATP binding"/>
    <property type="evidence" value="ECO:0007669"/>
    <property type="project" value="UniProtKB-KW"/>
</dbReference>
<keyword evidence="6" id="KW-0288">FMN</keyword>
<evidence type="ECO:0000313" key="14">
    <source>
        <dbReference type="EMBL" id="SDB23026.1"/>
    </source>
</evidence>
<dbReference type="Pfam" id="PF07536">
    <property type="entry name" value="HWE_HK"/>
    <property type="match status" value="1"/>
</dbReference>
<feature type="domain" description="PAC" evidence="13">
    <location>
        <begin position="98"/>
        <end position="150"/>
    </location>
</feature>
<evidence type="ECO:0000256" key="4">
    <source>
        <dbReference type="ARBA" id="ARBA00022553"/>
    </source>
</evidence>
<dbReference type="InterPro" id="IPR000700">
    <property type="entry name" value="PAS-assoc_C"/>
</dbReference>
<dbReference type="InterPro" id="IPR011102">
    <property type="entry name" value="Sig_transdc_His_kinase_HWE"/>
</dbReference>
<evidence type="ECO:0000256" key="2">
    <source>
        <dbReference type="ARBA" id="ARBA00012438"/>
    </source>
</evidence>
<dbReference type="SUPFAM" id="SSF55781">
    <property type="entry name" value="GAF domain-like"/>
    <property type="match status" value="1"/>
</dbReference>
<evidence type="ECO:0000259" key="13">
    <source>
        <dbReference type="PROSITE" id="PS50113"/>
    </source>
</evidence>
<accession>A0A1G6BQZ2</accession>
<dbReference type="PANTHER" id="PTHR41523">
    <property type="entry name" value="TWO-COMPONENT SYSTEM SENSOR PROTEIN"/>
    <property type="match status" value="1"/>
</dbReference>
<organism evidence="14 15">
    <name type="scientific">Bauldia litoralis</name>
    <dbReference type="NCBI Taxonomy" id="665467"/>
    <lineage>
        <taxon>Bacteria</taxon>
        <taxon>Pseudomonadati</taxon>
        <taxon>Pseudomonadota</taxon>
        <taxon>Alphaproteobacteria</taxon>
        <taxon>Hyphomicrobiales</taxon>
        <taxon>Kaistiaceae</taxon>
        <taxon>Bauldia</taxon>
    </lineage>
</organism>
<evidence type="ECO:0000256" key="10">
    <source>
        <dbReference type="ARBA" id="ARBA00022777"/>
    </source>
</evidence>
<dbReference type="PROSITE" id="PS50113">
    <property type="entry name" value="PAC"/>
    <property type="match status" value="1"/>
</dbReference>
<dbReference type="STRING" id="665467.SAMN02982931_01743"/>
<sequence length="518" mass="55795">MKGVHDIGATLQGTLARPISSLPFFDVIEALPAAIYTTDANGRIDLYNHAAVTLWGREPVGDERFWCGPHRLFTANGALLPHDRSPTARALQTGQAIAAEEIAVERADGTRVALLSYPTPLRNEHGAIIGTITMMVDISDRKAAEIERDRRLVQLEALSELGILAMSSDDLDALFDQAVALLSKGLNVEFAKVLELSSHGQDLHLRAGIGWKDGIVGKARVGTDRESQAGYTLSIDEPVIVEDLATETRFSGPRLLLDHKVTSGLSVIIRQEDGRAFGVLGAHTSARRQFTGHDVNFLQSVANILSSAIGRVVYRDRQTMLMRELSHRMKNNMAVIHSLARQSGRDASNVADYVDRFEGRLATIEAAQDLLTDADGTGVALSALLSMVIGSQSDAGSVTLEVDDVDLGPSGVQTMSLLLYELMTNAVKYGAFSDGGGRVAITGRRDGDGHYALTWAESGGPPVEEPSREGFGSRLVVATVERQWGGTISRDWRREGLVVNCALPLQSITGQGAPLVQK</sequence>
<name>A0A1G6BQZ2_9HYPH</name>
<evidence type="ECO:0000256" key="12">
    <source>
        <dbReference type="ARBA" id="ARBA00023026"/>
    </source>
</evidence>
<dbReference type="AlphaFoldDB" id="A0A1G6BQZ2"/>
<evidence type="ECO:0000256" key="11">
    <source>
        <dbReference type="ARBA" id="ARBA00022840"/>
    </source>
</evidence>
<dbReference type="Gene3D" id="3.30.565.10">
    <property type="entry name" value="Histidine kinase-like ATPase, C-terminal domain"/>
    <property type="match status" value="1"/>
</dbReference>
<dbReference type="Pfam" id="PF08448">
    <property type="entry name" value="PAS_4"/>
    <property type="match status" value="1"/>
</dbReference>
<protein>
    <recommendedName>
        <fullName evidence="3">Blue-light-activated histidine kinase</fullName>
        <ecNumber evidence="2">2.7.13.3</ecNumber>
    </recommendedName>
</protein>
<dbReference type="EC" id="2.7.13.3" evidence="2"/>
<reference evidence="14 15" key="1">
    <citation type="submission" date="2016-10" db="EMBL/GenBank/DDBJ databases">
        <authorList>
            <person name="de Groot N.N."/>
        </authorList>
    </citation>
    <scope>NUCLEOTIDE SEQUENCE [LARGE SCALE GENOMIC DNA]</scope>
    <source>
        <strain evidence="14 15">ATCC 35022</strain>
    </source>
</reference>
<dbReference type="InterPro" id="IPR036890">
    <property type="entry name" value="HATPase_C_sf"/>
</dbReference>
<keyword evidence="11" id="KW-0067">ATP-binding</keyword>
<dbReference type="GO" id="GO:0004673">
    <property type="term" value="F:protein histidine kinase activity"/>
    <property type="evidence" value="ECO:0007669"/>
    <property type="project" value="UniProtKB-EC"/>
</dbReference>
<dbReference type="SMART" id="SM00065">
    <property type="entry name" value="GAF"/>
    <property type="match status" value="1"/>
</dbReference>
<evidence type="ECO:0000313" key="15">
    <source>
        <dbReference type="Proteomes" id="UP000199071"/>
    </source>
</evidence>
<evidence type="ECO:0000256" key="5">
    <source>
        <dbReference type="ARBA" id="ARBA00022630"/>
    </source>
</evidence>
<evidence type="ECO:0000256" key="9">
    <source>
        <dbReference type="ARBA" id="ARBA00022741"/>
    </source>
</evidence>
<keyword evidence="5" id="KW-0285">Flavoprotein</keyword>
<evidence type="ECO:0000256" key="3">
    <source>
        <dbReference type="ARBA" id="ARBA00021740"/>
    </source>
</evidence>
<gene>
    <name evidence="14" type="ORF">SAMN02982931_01743</name>
</gene>